<dbReference type="Gene3D" id="3.90.700.10">
    <property type="entry name" value="Succinate dehydrogenase/fumarate reductase flavoprotein, catalytic domain"/>
    <property type="match status" value="1"/>
</dbReference>
<reference evidence="7 8" key="1">
    <citation type="submission" date="2012-05" db="EMBL/GenBank/DDBJ databases">
        <title>The Genome Sequence of Sutterella wadsworthensis 2_1_59BFAA.</title>
        <authorList>
            <consortium name="The Broad Institute Genome Sequencing Platform"/>
            <person name="Earl A."/>
            <person name="Ward D."/>
            <person name="Feldgarden M."/>
            <person name="Gevers D."/>
            <person name="Daigneault M."/>
            <person name="Strauss J."/>
            <person name="Allen-Vercoe E."/>
            <person name="Walker B."/>
            <person name="Young S.K."/>
            <person name="Zeng Q."/>
            <person name="Gargeya S."/>
            <person name="Fitzgerald M."/>
            <person name="Haas B."/>
            <person name="Abouelleil A."/>
            <person name="Alvarado L."/>
            <person name="Arachchi H.M."/>
            <person name="Berlin A.M."/>
            <person name="Chapman S.B."/>
            <person name="Goldberg J."/>
            <person name="Griggs A."/>
            <person name="Gujja S."/>
            <person name="Hansen M."/>
            <person name="Howarth C."/>
            <person name="Imamovic A."/>
            <person name="Larimer J."/>
            <person name="McCowen C."/>
            <person name="Montmayeur A."/>
            <person name="Murphy C."/>
            <person name="Neiman D."/>
            <person name="Pearson M."/>
            <person name="Priest M."/>
            <person name="Roberts A."/>
            <person name="Saif S."/>
            <person name="Shea T."/>
            <person name="Sisk P."/>
            <person name="Sykes S."/>
            <person name="Wortman J."/>
            <person name="Nusbaum C."/>
            <person name="Birren B."/>
        </authorList>
    </citation>
    <scope>NUCLEOTIDE SEQUENCE [LARGE SCALE GENOMIC DNA]</scope>
    <source>
        <strain evidence="7 8">2_1_59BFAA</strain>
    </source>
</reference>
<dbReference type="eggNOG" id="COG1053">
    <property type="taxonomic scope" value="Bacteria"/>
</dbReference>
<dbReference type="STRING" id="742823.HMPREF9465_01559"/>
<keyword evidence="2 5" id="KW-0285">Flavoprotein</keyword>
<dbReference type="GO" id="GO:0010181">
    <property type="term" value="F:FMN binding"/>
    <property type="evidence" value="ECO:0007669"/>
    <property type="project" value="InterPro"/>
</dbReference>
<dbReference type="Pfam" id="PF00890">
    <property type="entry name" value="FAD_binding_2"/>
    <property type="match status" value="1"/>
</dbReference>
<dbReference type="InterPro" id="IPR036188">
    <property type="entry name" value="FAD/NAD-bd_sf"/>
</dbReference>
<dbReference type="RefSeq" id="WP_005435793.1">
    <property type="nucleotide sequence ID" value="NZ_JH815517.1"/>
</dbReference>
<dbReference type="PANTHER" id="PTHR43400:SF7">
    <property type="entry name" value="FAD-DEPENDENT OXIDOREDUCTASE 2 FAD BINDING DOMAIN-CONTAINING PROTEIN"/>
    <property type="match status" value="1"/>
</dbReference>
<dbReference type="InterPro" id="IPR010960">
    <property type="entry name" value="Flavocytochrome_c"/>
</dbReference>
<evidence type="ECO:0000256" key="2">
    <source>
        <dbReference type="ARBA" id="ARBA00022630"/>
    </source>
</evidence>
<accession>K1KGN4</accession>
<dbReference type="PATRIC" id="fig|742823.3.peg.1550"/>
<evidence type="ECO:0000256" key="5">
    <source>
        <dbReference type="RuleBase" id="RU366062"/>
    </source>
</evidence>
<comment type="similarity">
    <text evidence="5">Belongs to the FAD-dependent oxidoreductase 2 family. FRD/SDH subfamily.</text>
</comment>
<evidence type="ECO:0000256" key="1">
    <source>
        <dbReference type="ARBA" id="ARBA00001974"/>
    </source>
</evidence>
<gene>
    <name evidence="7" type="ORF">HMPREF9465_01559</name>
</gene>
<feature type="chain" id="PRO_5022264419" evidence="5">
    <location>
        <begin position="41"/>
        <end position="503"/>
    </location>
</feature>
<dbReference type="PANTHER" id="PTHR43400">
    <property type="entry name" value="FUMARATE REDUCTASE"/>
    <property type="match status" value="1"/>
</dbReference>
<name>K1KGN4_9BURK</name>
<organism evidence="7 8">
    <name type="scientific">Sutterella wadsworthensis 2_1_59BFAA</name>
    <dbReference type="NCBI Taxonomy" id="742823"/>
    <lineage>
        <taxon>Bacteria</taxon>
        <taxon>Pseudomonadati</taxon>
        <taxon>Pseudomonadota</taxon>
        <taxon>Betaproteobacteria</taxon>
        <taxon>Burkholderiales</taxon>
        <taxon>Sutterellaceae</taxon>
        <taxon>Sutterella</taxon>
    </lineage>
</organism>
<evidence type="ECO:0000259" key="6">
    <source>
        <dbReference type="Pfam" id="PF00890"/>
    </source>
</evidence>
<evidence type="ECO:0000313" key="8">
    <source>
        <dbReference type="Proteomes" id="UP000005835"/>
    </source>
</evidence>
<dbReference type="Proteomes" id="UP000005835">
    <property type="component" value="Unassembled WGS sequence"/>
</dbReference>
<dbReference type="OrthoDB" id="9806724at2"/>
<comment type="caution">
    <text evidence="7">The sequence shown here is derived from an EMBL/GenBank/DDBJ whole genome shotgun (WGS) entry which is preliminary data.</text>
</comment>
<dbReference type="GO" id="GO:0016491">
    <property type="term" value="F:oxidoreductase activity"/>
    <property type="evidence" value="ECO:0007669"/>
    <property type="project" value="UniProtKB-KW"/>
</dbReference>
<dbReference type="EMBL" id="ADMG01000035">
    <property type="protein sequence ID" value="EKB30869.1"/>
    <property type="molecule type" value="Genomic_DNA"/>
</dbReference>
<dbReference type="HOGENOM" id="CLU_011398_4_5_4"/>
<protein>
    <submittedName>
        <fullName evidence="7">Flavocytochrome c</fullName>
    </submittedName>
</protein>
<keyword evidence="4 5" id="KW-0560">Oxidoreductase</keyword>
<dbReference type="SUPFAM" id="SSF56425">
    <property type="entry name" value="Succinate dehydrogenase/fumarate reductase flavoprotein, catalytic domain"/>
    <property type="match status" value="1"/>
</dbReference>
<dbReference type="NCBIfam" id="TIGR01813">
    <property type="entry name" value="flavo_cyto_c"/>
    <property type="match status" value="1"/>
</dbReference>
<sequence>MLNSGHGHQTLGKLLSRCLRGAAGIAAGIGLAAAATSALAADAHCDVVVIGAGGSGLTSALSAAEAGAKVIVVEKMPFIGGNTVLATGFMLGVPKGEPRELELLESDMIRKGGRTTDQALLTRIVSGSGEAVEWLRSYGAELEPLCITRDDSLQTACNLNEDGTVSKRGIQPKRGLIGPEIINALLHGIESHGVPIRTRTAVKRITTDAEGRVNGVVVLNTKGREYRIDAPAVVIATGGFSANEAMVSRFARHTQGLQSTNSPAATGDGILLAENMGARTVDMHAVTVHPTTLPFSGLILPHQVRVNGAILVNDKGERFADELSEKLAEQIRDKNSGRAWLIFDQAMIDDMPVLKSYARSGYFIRGTSDLELARGIRVPPEKFHETLVRYRSMVDRQEDTDFGRPQLLSRLDSSPLYAVSVRPGIHTTLGGLKIDPRARVLSDKGPIAGLYAAGEVTGGVLGARRLEGAGLTAAIVYGRIAGTEAADWAKLRAKTKPAAGTGG</sequence>
<dbReference type="InterPro" id="IPR050315">
    <property type="entry name" value="FAD-oxidoreductase_2"/>
</dbReference>
<keyword evidence="8" id="KW-1185">Reference proteome</keyword>
<feature type="signal peptide" evidence="5">
    <location>
        <begin position="1"/>
        <end position="40"/>
    </location>
</feature>
<dbReference type="InterPro" id="IPR003953">
    <property type="entry name" value="FAD-dep_OxRdtase_2_FAD-bd"/>
</dbReference>
<proteinExistence type="inferred from homology"/>
<feature type="domain" description="FAD-dependent oxidoreductase 2 FAD-binding" evidence="6">
    <location>
        <begin position="46"/>
        <end position="471"/>
    </location>
</feature>
<keyword evidence="5" id="KW-0732">Signal</keyword>
<dbReference type="InterPro" id="IPR027477">
    <property type="entry name" value="Succ_DH/fumarate_Rdtase_cat_sf"/>
</dbReference>
<comment type="cofactor">
    <cofactor evidence="1">
        <name>FAD</name>
        <dbReference type="ChEBI" id="CHEBI:57692"/>
    </cofactor>
</comment>
<dbReference type="AlphaFoldDB" id="K1KGN4"/>
<keyword evidence="3 5" id="KW-0274">FAD</keyword>
<dbReference type="PRINTS" id="PR00411">
    <property type="entry name" value="PNDRDTASEI"/>
</dbReference>
<dbReference type="SUPFAM" id="SSF51905">
    <property type="entry name" value="FAD/NAD(P)-binding domain"/>
    <property type="match status" value="1"/>
</dbReference>
<evidence type="ECO:0000256" key="3">
    <source>
        <dbReference type="ARBA" id="ARBA00022827"/>
    </source>
</evidence>
<evidence type="ECO:0000256" key="4">
    <source>
        <dbReference type="ARBA" id="ARBA00023002"/>
    </source>
</evidence>
<dbReference type="Gene3D" id="3.50.50.60">
    <property type="entry name" value="FAD/NAD(P)-binding domain"/>
    <property type="match status" value="1"/>
</dbReference>
<evidence type="ECO:0000313" key="7">
    <source>
        <dbReference type="EMBL" id="EKB30869.1"/>
    </source>
</evidence>